<sequence length="209" mass="23590">MLIVDIGGVGVYPTMEQRTSDFEWVLGTIAHEWTHNFLTFRPLGLNYDKTNQLRTMNETTASIVGNEIGAQVLKEYYPDYKTSQVQPAASGKAAALSLQTDTFDFNQEMHQTRVKVDELLKEGKIEEAETYMEQRRQVFVEHGYLIRKLNQAYFAFYGAYADTPGGAAGEDPVGPAVRSLREQSASLADFLNKISWMTTFEQLQATVQK</sequence>
<dbReference type="EMBL" id="VSSQ01083449">
    <property type="protein sequence ID" value="MPN31774.1"/>
    <property type="molecule type" value="Genomic_DNA"/>
</dbReference>
<evidence type="ECO:0000313" key="1">
    <source>
        <dbReference type="EMBL" id="MPN31774.1"/>
    </source>
</evidence>
<proteinExistence type="predicted"/>
<gene>
    <name evidence="1" type="ORF">SDC9_179249</name>
</gene>
<name>A0A645H679_9ZZZZ</name>
<organism evidence="1">
    <name type="scientific">bioreactor metagenome</name>
    <dbReference type="NCBI Taxonomy" id="1076179"/>
    <lineage>
        <taxon>unclassified sequences</taxon>
        <taxon>metagenomes</taxon>
        <taxon>ecological metagenomes</taxon>
    </lineage>
</organism>
<reference evidence="1" key="1">
    <citation type="submission" date="2019-08" db="EMBL/GenBank/DDBJ databases">
        <authorList>
            <person name="Kucharzyk K."/>
            <person name="Murdoch R.W."/>
            <person name="Higgins S."/>
            <person name="Loffler F."/>
        </authorList>
    </citation>
    <scope>NUCLEOTIDE SEQUENCE</scope>
</reference>
<protein>
    <submittedName>
        <fullName evidence="1">Uncharacterized protein</fullName>
    </submittedName>
</protein>
<comment type="caution">
    <text evidence="1">The sequence shown here is derived from an EMBL/GenBank/DDBJ whole genome shotgun (WGS) entry which is preliminary data.</text>
</comment>
<accession>A0A645H679</accession>
<dbReference type="AlphaFoldDB" id="A0A645H679"/>